<evidence type="ECO:0000313" key="1">
    <source>
        <dbReference type="EMBL" id="KAF9650088.1"/>
    </source>
</evidence>
<proteinExistence type="predicted"/>
<keyword evidence="2" id="KW-1185">Reference proteome</keyword>
<sequence length="648" mass="70929">MSGEPPPLYTPDTPAGDDGPDDGEVDPQILIIPTSSDAEFQKGYLGVEGERAAVEGELQIKGIRASACQKVLVSLHTVETSFDRQVELYKSEVMLFSRTSSTQFVPSAFPFAIPLMPDTPESLRTPKSSIVHSLTAAVCSSINGGQSFSKSIVVQPRRYTTHAHTLRPSPVTRKLDSPTPIEVQIPRSKFQAGERIPIYVTIPPPKRELVVEQGVRLRSIRVELVRVIKVKDQEASELSSGFDFETDEEEKEEEVKGPPQATTSTATGTAAAKKATKAATGCAKGWTTKTVVTRSGAGCRFHATRPIRQRLILHQPLEPPNVEPTQIYSHPHRPNQDPDPELGFSFISQTTLLHCVTFRLVIHITFINMSHHTEHIETVVIPLTIIPPPAPLPEADADLDTAYRKKHDQPPQRTVRGDDSENTPHYEEAGPSYAPPPFDERDAPPPFQEPSSSNATRLPTFLEAEREIYAPSQTESEKVDHRSPELVIPGEGVQFGFAAADQFDGHMVELEERTPRSTTPPPTMEMANRDPDVTDLASMDQPELAMQVLGLALERHGEEATLDQPPSLPPALVMDDPSDPPPSIDSDYSDARGMAHQPPPPPPPSSVGVQSVPHDSAVRTPVDGNAPPPYLVPDSHHDGTRPPPYIEY</sequence>
<dbReference type="Proteomes" id="UP000886501">
    <property type="component" value="Unassembled WGS sequence"/>
</dbReference>
<accession>A0ACB6ZKW8</accession>
<protein>
    <submittedName>
        <fullName evidence="1">Uncharacterized protein</fullName>
    </submittedName>
</protein>
<evidence type="ECO:0000313" key="2">
    <source>
        <dbReference type="Proteomes" id="UP000886501"/>
    </source>
</evidence>
<organism evidence="1 2">
    <name type="scientific">Thelephora ganbajun</name>
    <name type="common">Ganba fungus</name>
    <dbReference type="NCBI Taxonomy" id="370292"/>
    <lineage>
        <taxon>Eukaryota</taxon>
        <taxon>Fungi</taxon>
        <taxon>Dikarya</taxon>
        <taxon>Basidiomycota</taxon>
        <taxon>Agaricomycotina</taxon>
        <taxon>Agaricomycetes</taxon>
        <taxon>Thelephorales</taxon>
        <taxon>Thelephoraceae</taxon>
        <taxon>Thelephora</taxon>
    </lineage>
</organism>
<reference evidence="1" key="1">
    <citation type="submission" date="2019-10" db="EMBL/GenBank/DDBJ databases">
        <authorList>
            <consortium name="DOE Joint Genome Institute"/>
            <person name="Kuo A."/>
            <person name="Miyauchi S."/>
            <person name="Kiss E."/>
            <person name="Drula E."/>
            <person name="Kohler A."/>
            <person name="Sanchez-Garcia M."/>
            <person name="Andreopoulos B."/>
            <person name="Barry K.W."/>
            <person name="Bonito G."/>
            <person name="Buee M."/>
            <person name="Carver A."/>
            <person name="Chen C."/>
            <person name="Cichocki N."/>
            <person name="Clum A."/>
            <person name="Culley D."/>
            <person name="Crous P.W."/>
            <person name="Fauchery L."/>
            <person name="Girlanda M."/>
            <person name="Hayes R."/>
            <person name="Keri Z."/>
            <person name="Labutti K."/>
            <person name="Lipzen A."/>
            <person name="Lombard V."/>
            <person name="Magnuson J."/>
            <person name="Maillard F."/>
            <person name="Morin E."/>
            <person name="Murat C."/>
            <person name="Nolan M."/>
            <person name="Ohm R."/>
            <person name="Pangilinan J."/>
            <person name="Pereira M."/>
            <person name="Perotto S."/>
            <person name="Peter M."/>
            <person name="Riley R."/>
            <person name="Sitrit Y."/>
            <person name="Stielow B."/>
            <person name="Szollosi G."/>
            <person name="Zifcakova L."/>
            <person name="Stursova M."/>
            <person name="Spatafora J.W."/>
            <person name="Tedersoo L."/>
            <person name="Vaario L.-M."/>
            <person name="Yamada A."/>
            <person name="Yan M."/>
            <person name="Wang P."/>
            <person name="Xu J."/>
            <person name="Bruns T."/>
            <person name="Baldrian P."/>
            <person name="Vilgalys R."/>
            <person name="Henrissat B."/>
            <person name="Grigoriev I.V."/>
            <person name="Hibbett D."/>
            <person name="Nagy L.G."/>
            <person name="Martin F.M."/>
        </authorList>
    </citation>
    <scope>NUCLEOTIDE SEQUENCE</scope>
    <source>
        <strain evidence="1">P2</strain>
    </source>
</reference>
<comment type="caution">
    <text evidence="1">The sequence shown here is derived from an EMBL/GenBank/DDBJ whole genome shotgun (WGS) entry which is preliminary data.</text>
</comment>
<name>A0ACB6ZKW8_THEGA</name>
<dbReference type="EMBL" id="MU117989">
    <property type="protein sequence ID" value="KAF9650088.1"/>
    <property type="molecule type" value="Genomic_DNA"/>
</dbReference>
<reference evidence="1" key="2">
    <citation type="journal article" date="2020" name="Nat. Commun.">
        <title>Large-scale genome sequencing of mycorrhizal fungi provides insights into the early evolution of symbiotic traits.</title>
        <authorList>
            <person name="Miyauchi S."/>
            <person name="Kiss E."/>
            <person name="Kuo A."/>
            <person name="Drula E."/>
            <person name="Kohler A."/>
            <person name="Sanchez-Garcia M."/>
            <person name="Morin E."/>
            <person name="Andreopoulos B."/>
            <person name="Barry K.W."/>
            <person name="Bonito G."/>
            <person name="Buee M."/>
            <person name="Carver A."/>
            <person name="Chen C."/>
            <person name="Cichocki N."/>
            <person name="Clum A."/>
            <person name="Culley D."/>
            <person name="Crous P.W."/>
            <person name="Fauchery L."/>
            <person name="Girlanda M."/>
            <person name="Hayes R.D."/>
            <person name="Keri Z."/>
            <person name="LaButti K."/>
            <person name="Lipzen A."/>
            <person name="Lombard V."/>
            <person name="Magnuson J."/>
            <person name="Maillard F."/>
            <person name="Murat C."/>
            <person name="Nolan M."/>
            <person name="Ohm R.A."/>
            <person name="Pangilinan J."/>
            <person name="Pereira M.F."/>
            <person name="Perotto S."/>
            <person name="Peter M."/>
            <person name="Pfister S."/>
            <person name="Riley R."/>
            <person name="Sitrit Y."/>
            <person name="Stielow J.B."/>
            <person name="Szollosi G."/>
            <person name="Zifcakova L."/>
            <person name="Stursova M."/>
            <person name="Spatafora J.W."/>
            <person name="Tedersoo L."/>
            <person name="Vaario L.M."/>
            <person name="Yamada A."/>
            <person name="Yan M."/>
            <person name="Wang P."/>
            <person name="Xu J."/>
            <person name="Bruns T."/>
            <person name="Baldrian P."/>
            <person name="Vilgalys R."/>
            <person name="Dunand C."/>
            <person name="Henrissat B."/>
            <person name="Grigoriev I.V."/>
            <person name="Hibbett D."/>
            <person name="Nagy L.G."/>
            <person name="Martin F.M."/>
        </authorList>
    </citation>
    <scope>NUCLEOTIDE SEQUENCE</scope>
    <source>
        <strain evidence="1">P2</strain>
    </source>
</reference>
<gene>
    <name evidence="1" type="ORF">BDM02DRAFT_3093822</name>
</gene>